<dbReference type="EMBL" id="MEVI01000003">
    <property type="protein sequence ID" value="OGC55206.1"/>
    <property type="molecule type" value="Genomic_DNA"/>
</dbReference>
<protein>
    <submittedName>
        <fullName evidence="2">Uncharacterized protein</fullName>
    </submittedName>
</protein>
<feature type="transmembrane region" description="Helical" evidence="1">
    <location>
        <begin position="61"/>
        <end position="86"/>
    </location>
</feature>
<feature type="transmembrane region" description="Helical" evidence="1">
    <location>
        <begin position="21"/>
        <end position="41"/>
    </location>
</feature>
<evidence type="ECO:0000256" key="1">
    <source>
        <dbReference type="SAM" id="Phobius"/>
    </source>
</evidence>
<evidence type="ECO:0000313" key="2">
    <source>
        <dbReference type="EMBL" id="OGC55206.1"/>
    </source>
</evidence>
<accession>A0A1F4VD55</accession>
<organism evidence="2 3">
    <name type="scientific">candidate division WWE3 bacterium RIFCSPLOWO2_01_FULL_41_18</name>
    <dbReference type="NCBI Taxonomy" id="1802625"/>
    <lineage>
        <taxon>Bacteria</taxon>
        <taxon>Katanobacteria</taxon>
    </lineage>
</organism>
<name>A0A1F4VD55_UNCKA</name>
<dbReference type="AlphaFoldDB" id="A0A1F4VD55"/>
<keyword evidence="1" id="KW-0812">Transmembrane</keyword>
<reference evidence="2 3" key="1">
    <citation type="journal article" date="2016" name="Nat. Commun.">
        <title>Thousands of microbial genomes shed light on interconnected biogeochemical processes in an aquifer system.</title>
        <authorList>
            <person name="Anantharaman K."/>
            <person name="Brown C.T."/>
            <person name="Hug L.A."/>
            <person name="Sharon I."/>
            <person name="Castelle C.J."/>
            <person name="Probst A.J."/>
            <person name="Thomas B.C."/>
            <person name="Singh A."/>
            <person name="Wilkins M.J."/>
            <person name="Karaoz U."/>
            <person name="Brodie E.L."/>
            <person name="Williams K.H."/>
            <person name="Hubbard S.S."/>
            <person name="Banfield J.F."/>
        </authorList>
    </citation>
    <scope>NUCLEOTIDE SEQUENCE [LARGE SCALE GENOMIC DNA]</scope>
</reference>
<comment type="caution">
    <text evidence="2">The sequence shown here is derived from an EMBL/GenBank/DDBJ whole genome shotgun (WGS) entry which is preliminary data.</text>
</comment>
<gene>
    <name evidence="2" type="ORF">A3A78_04500</name>
</gene>
<keyword evidence="1" id="KW-1133">Transmembrane helix</keyword>
<sequence>MAAWWNELSAMTRGAIITGSIISYILMAVLYFLLWLGGVLAEAERTGGDTHEPMLTYTEAFLAVVCFILAPVAVWPLLLYSLYVIWKDARKITKA</sequence>
<evidence type="ECO:0000313" key="3">
    <source>
        <dbReference type="Proteomes" id="UP000176504"/>
    </source>
</evidence>
<proteinExistence type="predicted"/>
<dbReference type="Proteomes" id="UP000176504">
    <property type="component" value="Unassembled WGS sequence"/>
</dbReference>
<keyword evidence="1" id="KW-0472">Membrane</keyword>